<dbReference type="EMBL" id="VDMA02000021">
    <property type="protein sequence ID" value="KAB8180647.1"/>
    <property type="molecule type" value="Genomic_DNA"/>
</dbReference>
<dbReference type="Pfam" id="PF01471">
    <property type="entry name" value="PG_binding_1"/>
    <property type="match status" value="1"/>
</dbReference>
<keyword evidence="5" id="KW-1185">Reference proteome</keyword>
<feature type="compositionally biased region" description="Basic and acidic residues" evidence="1">
    <location>
        <begin position="50"/>
        <end position="60"/>
    </location>
</feature>
<dbReference type="InterPro" id="IPR036366">
    <property type="entry name" value="PGBDSf"/>
</dbReference>
<feature type="compositionally biased region" description="Basic residues" evidence="1">
    <location>
        <begin position="1"/>
        <end position="12"/>
    </location>
</feature>
<feature type="region of interest" description="Disordered" evidence="1">
    <location>
        <begin position="1"/>
        <end position="85"/>
    </location>
</feature>
<reference evidence="4 5" key="1">
    <citation type="submission" date="2019-10" db="EMBL/GenBank/DDBJ databases">
        <title>Nonomuraea sp. nov., isolated from Phyllanthus amarus.</title>
        <authorList>
            <person name="Klykleung N."/>
            <person name="Tanasupawat S."/>
        </authorList>
    </citation>
    <scope>NUCLEOTIDE SEQUENCE [LARGE SCALE GENOMIC DNA]</scope>
    <source>
        <strain evidence="4 5">CR1-09</strain>
    </source>
</reference>
<dbReference type="InterPro" id="IPR036365">
    <property type="entry name" value="PGBD-like_sf"/>
</dbReference>
<feature type="compositionally biased region" description="Basic and acidic residues" evidence="1">
    <location>
        <begin position="33"/>
        <end position="42"/>
    </location>
</feature>
<organism evidence="4 5">
    <name type="scientific">Microbispora catharanthi</name>
    <dbReference type="NCBI Taxonomy" id="1712871"/>
    <lineage>
        <taxon>Bacteria</taxon>
        <taxon>Bacillati</taxon>
        <taxon>Actinomycetota</taxon>
        <taxon>Actinomycetes</taxon>
        <taxon>Streptosporangiales</taxon>
        <taxon>Streptosporangiaceae</taxon>
        <taxon>Microbispora</taxon>
    </lineage>
</organism>
<protein>
    <recommendedName>
        <fullName evidence="3">Peptidoglycan binding-like domain-containing protein</fullName>
    </recommendedName>
</protein>
<keyword evidence="2" id="KW-0812">Transmembrane</keyword>
<gene>
    <name evidence="4" type="ORF">FH610_032685</name>
</gene>
<evidence type="ECO:0000256" key="2">
    <source>
        <dbReference type="SAM" id="Phobius"/>
    </source>
</evidence>
<comment type="caution">
    <text evidence="4">The sequence shown here is derived from an EMBL/GenBank/DDBJ whole genome shotgun (WGS) entry which is preliminary data.</text>
</comment>
<accession>A0A5N6BHY7</accession>
<keyword evidence="2" id="KW-0472">Membrane</keyword>
<evidence type="ECO:0000313" key="4">
    <source>
        <dbReference type="EMBL" id="KAB8180647.1"/>
    </source>
</evidence>
<proteinExistence type="predicted"/>
<dbReference type="AlphaFoldDB" id="A0A5N6BHY7"/>
<dbReference type="InterPro" id="IPR002477">
    <property type="entry name" value="Peptidoglycan-bd-like"/>
</dbReference>
<feature type="transmembrane region" description="Helical" evidence="2">
    <location>
        <begin position="90"/>
        <end position="111"/>
    </location>
</feature>
<dbReference type="SUPFAM" id="SSF47090">
    <property type="entry name" value="PGBD-like"/>
    <property type="match status" value="1"/>
</dbReference>
<feature type="compositionally biased region" description="Basic residues" evidence="1">
    <location>
        <begin position="61"/>
        <end position="73"/>
    </location>
</feature>
<feature type="domain" description="Peptidoglycan binding-like" evidence="3">
    <location>
        <begin position="201"/>
        <end position="251"/>
    </location>
</feature>
<keyword evidence="2" id="KW-1133">Transmembrane helix</keyword>
<sequence>MPSAPARRRGRTPRTASGRGHGQAARVRAVHARAPDPDDRSASGRQHAHARPDGAHEPRAAQRRPRLQGRARRLPQPTARGEGEEKVRRALLLGAAALACAGAIAAGAAGLGGGTTVPPTAPQAVEPVLRQTLTRTEPVNGVLGYGTTVPVPGAGQGTITWLPAPAAVLRRGRAVFRADDRPVPLFYGPLPLYRTLRPGLSGRDVRLVERNLWALGYRGFTVDGHFSTATSTAVRAWQRKLHLPRTGVVEPSSLVVTPGPVRVAAVSAHLGDPASGPVLTYSGTRRVVTVALDVALQDLARRGSAAVITLPDGRTVRGRVATVGRVASAAHQEGGPSTIAVTVTTRDQKALGRFDQAPVVVGLRGASAKNVLTVPVTALLARPGGGYAVRVGIRQVPVEVGLFADGRVEVRGVAAGTLVGVPS</sequence>
<evidence type="ECO:0000259" key="3">
    <source>
        <dbReference type="Pfam" id="PF01471"/>
    </source>
</evidence>
<dbReference type="Gene3D" id="1.10.101.10">
    <property type="entry name" value="PGBD-like superfamily/PGBD"/>
    <property type="match status" value="1"/>
</dbReference>
<name>A0A5N6BHY7_9ACTN</name>
<evidence type="ECO:0000313" key="5">
    <source>
        <dbReference type="Proteomes" id="UP000313066"/>
    </source>
</evidence>
<dbReference type="Proteomes" id="UP000313066">
    <property type="component" value="Unassembled WGS sequence"/>
</dbReference>
<evidence type="ECO:0000256" key="1">
    <source>
        <dbReference type="SAM" id="MobiDB-lite"/>
    </source>
</evidence>